<feature type="compositionally biased region" description="Low complexity" evidence="1">
    <location>
        <begin position="781"/>
        <end position="818"/>
    </location>
</feature>
<accession>A0A6B2M6C8</accession>
<feature type="region of interest" description="Disordered" evidence="1">
    <location>
        <begin position="780"/>
        <end position="867"/>
    </location>
</feature>
<feature type="region of interest" description="Disordered" evidence="1">
    <location>
        <begin position="620"/>
        <end position="656"/>
    </location>
</feature>
<dbReference type="AlphaFoldDB" id="A0A6B2M6C8"/>
<comment type="caution">
    <text evidence="3">The sequence shown here is derived from an EMBL/GenBank/DDBJ whole genome shotgun (WGS) entry which is preliminary data.</text>
</comment>
<keyword evidence="2" id="KW-1133">Transmembrane helix</keyword>
<evidence type="ECO:0000313" key="4">
    <source>
        <dbReference type="Proteomes" id="UP000478417"/>
    </source>
</evidence>
<evidence type="ECO:0008006" key="5">
    <source>
        <dbReference type="Google" id="ProtNLM"/>
    </source>
</evidence>
<keyword evidence="2" id="KW-0472">Membrane</keyword>
<reference evidence="3 4" key="1">
    <citation type="submission" date="2020-02" db="EMBL/GenBank/DDBJ databases">
        <title>Albibacoteraceae fam. nov., the first described family within the subdivision 4 Verrucomicrobia.</title>
        <authorList>
            <person name="Xi F."/>
        </authorList>
    </citation>
    <scope>NUCLEOTIDE SEQUENCE [LARGE SCALE GENOMIC DNA]</scope>
    <source>
        <strain evidence="3 4">CK1056</strain>
    </source>
</reference>
<feature type="compositionally biased region" description="Polar residues" evidence="1">
    <location>
        <begin position="712"/>
        <end position="723"/>
    </location>
</feature>
<sequence>MKTHFTQLNQFCEALNRRHLLLGAGLYLIDWACAWGLLAVYDRWVSPFQEQTAAIVLFILCLLYIGSLYPVFRWHRRSYRITQSRLAQRMESTFPELNDLLVTATHLEEKDLANPNPLEVHVMDSAEKRLGELGWKPAVTRSFERISFVFGMLAIGIILLFASFQSVVLEKALHHIRDDFGRSPSGLVISSIPDEVAAPNNLDVQFKIHRWQKQASIEWIDSAGENREPVVVDESGVGLFTFYNMTESLQFRIITPSLRSTWHDLEVYAPARIEKLQITVSPPAYTRLEEQVLEGLSDIEALERSEISIQVLSPASEKIELLMQDRVQEFDDNAEGAFTTVFHPTYSTPYSLSLLDERGRKNMTASKQLTILTDNPPTVEILTPERDSVLAPGDIFPLEIFAADDFGLSKGRVHLAISGTDLPALELPLDEVIQQDATGNPLPLKETNLLSHIDLGSLQASDGDLLAIYIVMEDNREPEPNQTRTDLLFVEIREPIEPVEMDGMPMEQKAIDFRELIEEQKRLLRETHRVDSATSTTAEKMRQEIPAALGALAVEIQRIYNEVEQALVSSNRMDLAGLFMQALAENAQAVDSFENGQADKSVTPQSSSLSALLKLENAFRQNTKSKQPAKGSSGEGESGEQSEEMEKEPPKGKSVTEALKEAKEQLDELLRKQNALVSEFDRAARSGWSGEQANASSANQEKLGEDTRSLRNKLNSLEGSENAGQALAEARQHMKDAAGDAAQADAEGALRSGFRAREALRIAAGELAGMIAEAATRELDSAAQAAAELAEQQAAEAGASESAAKGNPSESEMTSMESSQRDLQARFEQLLESMEQRAQEAAGSSPQLSQALREAARSAGQRGTADGMERAANALLYGQPGMAAPMQATAAGQISQLAGDLQAAREQMASDPTRRAQALNRELQTTLEELQSLARKSDSAPQERLSEIQNEWSTRFMELQQLSGLPQFGSLSGQIAGSAEGSWDGQLSSTRNTLQEGARLLRSFLFDEASQSDLQMNRESAPPPDQYRKMVEEYFRRLAREPEN</sequence>
<dbReference type="RefSeq" id="WP_163966462.1">
    <property type="nucleotide sequence ID" value="NZ_JAAGNX010000003.1"/>
</dbReference>
<feature type="compositionally biased region" description="Acidic residues" evidence="1">
    <location>
        <begin position="637"/>
        <end position="646"/>
    </location>
</feature>
<feature type="compositionally biased region" description="Polar residues" evidence="1">
    <location>
        <begin position="689"/>
        <end position="700"/>
    </location>
</feature>
<proteinExistence type="predicted"/>
<protein>
    <recommendedName>
        <fullName evidence="5">DUF4175 family protein</fullName>
    </recommendedName>
</protein>
<evidence type="ECO:0000313" key="3">
    <source>
        <dbReference type="EMBL" id="NDV63220.1"/>
    </source>
</evidence>
<evidence type="ECO:0000256" key="1">
    <source>
        <dbReference type="SAM" id="MobiDB-lite"/>
    </source>
</evidence>
<gene>
    <name evidence="3" type="ORF">G0Q06_12210</name>
</gene>
<keyword evidence="4" id="KW-1185">Reference proteome</keyword>
<dbReference type="EMBL" id="JAAGNX010000003">
    <property type="protein sequence ID" value="NDV63220.1"/>
    <property type="molecule type" value="Genomic_DNA"/>
</dbReference>
<feature type="transmembrane region" description="Helical" evidence="2">
    <location>
        <begin position="53"/>
        <end position="72"/>
    </location>
</feature>
<keyword evidence="2" id="KW-0812">Transmembrane</keyword>
<evidence type="ECO:0000256" key="2">
    <source>
        <dbReference type="SAM" id="Phobius"/>
    </source>
</evidence>
<feature type="transmembrane region" description="Helical" evidence="2">
    <location>
        <begin position="20"/>
        <end position="41"/>
    </location>
</feature>
<feature type="transmembrane region" description="Helical" evidence="2">
    <location>
        <begin position="146"/>
        <end position="164"/>
    </location>
</feature>
<feature type="region of interest" description="Disordered" evidence="1">
    <location>
        <begin position="684"/>
        <end position="747"/>
    </location>
</feature>
<name>A0A6B2M6C8_9BACT</name>
<organism evidence="3 4">
    <name type="scientific">Oceanipulchritudo coccoides</name>
    <dbReference type="NCBI Taxonomy" id="2706888"/>
    <lineage>
        <taxon>Bacteria</taxon>
        <taxon>Pseudomonadati</taxon>
        <taxon>Verrucomicrobiota</taxon>
        <taxon>Opitutia</taxon>
        <taxon>Puniceicoccales</taxon>
        <taxon>Oceanipulchritudinaceae</taxon>
        <taxon>Oceanipulchritudo</taxon>
    </lineage>
</organism>
<dbReference type="Proteomes" id="UP000478417">
    <property type="component" value="Unassembled WGS sequence"/>
</dbReference>